<evidence type="ECO:0000256" key="1">
    <source>
        <dbReference type="SAM" id="Phobius"/>
    </source>
</evidence>
<feature type="transmembrane region" description="Helical" evidence="1">
    <location>
        <begin position="188"/>
        <end position="210"/>
    </location>
</feature>
<sequence length="220" mass="24032">MLPGLACATEKVGSPRRLAIKAIGIFSLFVLLVCFIYGMYVGSMGPEGVDAFNTRETRLFQAQVTFTLLGIVLLLWGAISFGFLDGMLRRLPPRLLGLAASPLAKAGFMGVLVGLFAIGRPFPVFRNFLTYAAASESPLYGGAVMVLQGVGQILVMVVLFLVLIVPFSKRLTDWSARHPGRLEQFSSAMLIAGGAYFVFYWGIAFAFNVGNWGFKLHWYS</sequence>
<protein>
    <submittedName>
        <fullName evidence="2">Uncharacterized protein</fullName>
    </submittedName>
</protein>
<gene>
    <name evidence="2" type="ordered locus">Bpet4347</name>
</gene>
<dbReference type="Proteomes" id="UP000001225">
    <property type="component" value="Chromosome"/>
</dbReference>
<feature type="transmembrane region" description="Helical" evidence="1">
    <location>
        <begin position="60"/>
        <end position="84"/>
    </location>
</feature>
<feature type="transmembrane region" description="Helical" evidence="1">
    <location>
        <begin position="139"/>
        <end position="167"/>
    </location>
</feature>
<name>A9ICQ9_BORPD</name>
<proteinExistence type="predicted"/>
<evidence type="ECO:0000313" key="3">
    <source>
        <dbReference type="Proteomes" id="UP000001225"/>
    </source>
</evidence>
<dbReference type="STRING" id="94624.Bpet4347"/>
<organism evidence="2 3">
    <name type="scientific">Bordetella petrii (strain ATCC BAA-461 / DSM 12804 / CCUG 43448 / CIP 107267 / Se-1111R)</name>
    <dbReference type="NCBI Taxonomy" id="340100"/>
    <lineage>
        <taxon>Bacteria</taxon>
        <taxon>Pseudomonadati</taxon>
        <taxon>Pseudomonadota</taxon>
        <taxon>Betaproteobacteria</taxon>
        <taxon>Burkholderiales</taxon>
        <taxon>Alcaligenaceae</taxon>
        <taxon>Bordetella</taxon>
    </lineage>
</organism>
<keyword evidence="1" id="KW-1133">Transmembrane helix</keyword>
<dbReference type="EMBL" id="AM902716">
    <property type="protein sequence ID" value="CAP44698.1"/>
    <property type="molecule type" value="Genomic_DNA"/>
</dbReference>
<dbReference type="eggNOG" id="COG4232">
    <property type="taxonomic scope" value="Bacteria"/>
</dbReference>
<reference evidence="2 3" key="1">
    <citation type="journal article" date="2008" name="BMC Genomics">
        <title>The missing link: Bordetella petrii is endowed with both the metabolic versatility of environmental bacteria and virulence traits of pathogenic Bordetellae.</title>
        <authorList>
            <person name="Gross R."/>
            <person name="Guzman C.A."/>
            <person name="Sebaihia M."/>
            <person name="Martins Dos Santos V.A."/>
            <person name="Pieper D.H."/>
            <person name="Koebnik R."/>
            <person name="Lechner M."/>
            <person name="Bartels D."/>
            <person name="Buhrmester J."/>
            <person name="Choudhuri J.V."/>
            <person name="Ebensen T."/>
            <person name="Gaigalat L."/>
            <person name="Herrmann S."/>
            <person name="Khachane A.N."/>
            <person name="Larisch C."/>
            <person name="Link S."/>
            <person name="Linke B."/>
            <person name="Meyer F."/>
            <person name="Mormann S."/>
            <person name="Nakunst D."/>
            <person name="Rueckert C."/>
            <person name="Schneiker-Bekel S."/>
            <person name="Schulze K."/>
            <person name="Vorhoelter F.J."/>
            <person name="Yevsa T."/>
            <person name="Engle J.T."/>
            <person name="Goldman W.E."/>
            <person name="Puehler A."/>
            <person name="Goebel U.B."/>
            <person name="Goesmann A."/>
            <person name="Bloecker H."/>
            <person name="Kaiser O."/>
            <person name="Martinez-Arias R."/>
        </authorList>
    </citation>
    <scope>NUCLEOTIDE SEQUENCE [LARGE SCALE GENOMIC DNA]</scope>
    <source>
        <strain evidence="3">ATCC BAA-461 / DSM 12804 / CCUG 43448 / CIP 107267 / Se-1111R</strain>
    </source>
</reference>
<feature type="transmembrane region" description="Helical" evidence="1">
    <location>
        <begin position="18"/>
        <end position="40"/>
    </location>
</feature>
<dbReference type="AlphaFoldDB" id="A9ICQ9"/>
<keyword evidence="1" id="KW-0472">Membrane</keyword>
<evidence type="ECO:0000313" key="2">
    <source>
        <dbReference type="EMBL" id="CAP44698.1"/>
    </source>
</evidence>
<feature type="transmembrane region" description="Helical" evidence="1">
    <location>
        <begin position="96"/>
        <end position="119"/>
    </location>
</feature>
<keyword evidence="3" id="KW-1185">Reference proteome</keyword>
<dbReference type="KEGG" id="bpt:Bpet4347"/>
<accession>A9ICQ9</accession>
<keyword evidence="1" id="KW-0812">Transmembrane</keyword>